<dbReference type="SUPFAM" id="SSF53756">
    <property type="entry name" value="UDP-Glycosyltransferase/glycogen phosphorylase"/>
    <property type="match status" value="1"/>
</dbReference>
<accession>A0A2N6SDN1</accession>
<reference evidence="8 10" key="2">
    <citation type="submission" date="2019-11" db="EMBL/GenBank/DDBJ databases">
        <title>FDA dAtabase for Regulatory Grade micrObial Sequences (FDA-ARGOS): Supporting development and validation of Infectious Disease Dx tests.</title>
        <authorList>
            <person name="Turner S."/>
            <person name="Byrd R."/>
            <person name="Tallon L."/>
            <person name="Sadzewicz L."/>
            <person name="Vavikolanu K."/>
            <person name="Mehta A."/>
            <person name="Aluvathingal J."/>
            <person name="Nadendla S."/>
            <person name="Myers T."/>
            <person name="Yan Y."/>
            <person name="Sichtig H."/>
        </authorList>
    </citation>
    <scope>NUCLEOTIDE SEQUENCE [LARGE SCALE GENOMIC DNA]</scope>
    <source>
        <strain evidence="8 10">FDAARGOS_742</strain>
    </source>
</reference>
<proteinExistence type="inferred from homology"/>
<dbReference type="InterPro" id="IPR050519">
    <property type="entry name" value="Glycosyltransf_28_UgtP"/>
</dbReference>
<dbReference type="RefSeq" id="WP_006363470.1">
    <property type="nucleotide sequence ID" value="NZ_CAUUSG010000002.1"/>
</dbReference>
<dbReference type="InterPro" id="IPR009695">
    <property type="entry name" value="Diacylglyc_glucosyltr_N"/>
</dbReference>
<dbReference type="PANTHER" id="PTHR43025">
    <property type="entry name" value="MONOGALACTOSYLDIACYLGLYCEROL SYNTHASE"/>
    <property type="match status" value="1"/>
</dbReference>
<dbReference type="EMBL" id="CP046313">
    <property type="protein sequence ID" value="QGS08019.1"/>
    <property type="molecule type" value="Genomic_DNA"/>
</dbReference>
<dbReference type="Proteomes" id="UP000235670">
    <property type="component" value="Unassembled WGS sequence"/>
</dbReference>
<name>A0A2N6SDN1_9BACL</name>
<evidence type="ECO:0000256" key="2">
    <source>
        <dbReference type="ARBA" id="ARBA00006962"/>
    </source>
</evidence>
<evidence type="ECO:0000256" key="4">
    <source>
        <dbReference type="ARBA" id="ARBA00022679"/>
    </source>
</evidence>
<keyword evidence="10" id="KW-1185">Reference proteome</keyword>
<gene>
    <name evidence="7" type="ORF">CJ218_07290</name>
    <name evidence="8" type="ORF">FOC50_06965</name>
</gene>
<dbReference type="Gene3D" id="3.40.50.2000">
    <property type="entry name" value="Glycogen Phosphorylase B"/>
    <property type="match status" value="2"/>
</dbReference>
<dbReference type="GO" id="GO:0009247">
    <property type="term" value="P:glycolipid biosynthetic process"/>
    <property type="evidence" value="ECO:0007669"/>
    <property type="project" value="InterPro"/>
</dbReference>
<evidence type="ECO:0000256" key="3">
    <source>
        <dbReference type="ARBA" id="ARBA00022676"/>
    </source>
</evidence>
<evidence type="ECO:0000256" key="1">
    <source>
        <dbReference type="ARBA" id="ARBA00004370"/>
    </source>
</evidence>
<dbReference type="GO" id="GO:0016020">
    <property type="term" value="C:membrane"/>
    <property type="evidence" value="ECO:0007669"/>
    <property type="project" value="UniProtKB-SubCell"/>
</dbReference>
<dbReference type="GO" id="GO:0016758">
    <property type="term" value="F:hexosyltransferase activity"/>
    <property type="evidence" value="ECO:0007669"/>
    <property type="project" value="InterPro"/>
</dbReference>
<dbReference type="PANTHER" id="PTHR43025:SF3">
    <property type="entry name" value="MONOGALACTOSYLDIACYLGLYCEROL SYNTHASE 1, CHLOROPLASTIC"/>
    <property type="match status" value="1"/>
</dbReference>
<feature type="domain" description="Diacylglycerol glucosyltransferase N-terminal" evidence="6">
    <location>
        <begin position="15"/>
        <end position="172"/>
    </location>
</feature>
<dbReference type="InterPro" id="IPR007235">
    <property type="entry name" value="Glyco_trans_28_C"/>
</dbReference>
<evidence type="ECO:0000313" key="9">
    <source>
        <dbReference type="Proteomes" id="UP000235670"/>
    </source>
</evidence>
<keyword evidence="3" id="KW-0328">Glycosyltransferase</keyword>
<feature type="domain" description="Glycosyl transferase family 28 C-terminal" evidence="5">
    <location>
        <begin position="223"/>
        <end position="328"/>
    </location>
</feature>
<keyword evidence="4 7" id="KW-0808">Transferase</keyword>
<comment type="similarity">
    <text evidence="2">Belongs to the glycosyltransferase 28 family.</text>
</comment>
<evidence type="ECO:0000259" key="6">
    <source>
        <dbReference type="Pfam" id="PF06925"/>
    </source>
</evidence>
<comment type="subcellular location">
    <subcellularLocation>
        <location evidence="1">Membrane</location>
    </subcellularLocation>
</comment>
<dbReference type="OrthoDB" id="9815663at2"/>
<evidence type="ECO:0000313" key="10">
    <source>
        <dbReference type="Proteomes" id="UP000427636"/>
    </source>
</evidence>
<dbReference type="Pfam" id="PF06925">
    <property type="entry name" value="MGDG_synth"/>
    <property type="match status" value="1"/>
</dbReference>
<evidence type="ECO:0000259" key="5">
    <source>
        <dbReference type="Pfam" id="PF04101"/>
    </source>
</evidence>
<dbReference type="Proteomes" id="UP000427636">
    <property type="component" value="Chromosome"/>
</dbReference>
<dbReference type="AlphaFoldDB" id="A0A2N6SDN1"/>
<dbReference type="GeneID" id="84802989"/>
<organism evidence="7 9">
    <name type="scientific">Gemella sanguinis</name>
    <dbReference type="NCBI Taxonomy" id="84135"/>
    <lineage>
        <taxon>Bacteria</taxon>
        <taxon>Bacillati</taxon>
        <taxon>Bacillota</taxon>
        <taxon>Bacilli</taxon>
        <taxon>Bacillales</taxon>
        <taxon>Gemellaceae</taxon>
        <taxon>Gemella</taxon>
    </lineage>
</organism>
<reference evidence="7 9" key="1">
    <citation type="submission" date="2017-09" db="EMBL/GenBank/DDBJ databases">
        <title>Bacterial strain isolated from the female urinary microbiota.</title>
        <authorList>
            <person name="Thomas-White K."/>
            <person name="Kumar N."/>
            <person name="Forster S."/>
            <person name="Putonti C."/>
            <person name="Lawley T."/>
            <person name="Wolfe A.J."/>
        </authorList>
    </citation>
    <scope>NUCLEOTIDE SEQUENCE [LARGE SCALE GENOMIC DNA]</scope>
    <source>
        <strain evidence="7 9">UMB0186</strain>
    </source>
</reference>
<dbReference type="STRING" id="84135.GCA_001052115_00918"/>
<evidence type="ECO:0000313" key="8">
    <source>
        <dbReference type="EMBL" id="QGS08019.1"/>
    </source>
</evidence>
<evidence type="ECO:0000313" key="7">
    <source>
        <dbReference type="EMBL" id="PMC51997.1"/>
    </source>
</evidence>
<dbReference type="EMBL" id="PNGT01000008">
    <property type="protein sequence ID" value="PMC51997.1"/>
    <property type="molecule type" value="Genomic_DNA"/>
</dbReference>
<dbReference type="Pfam" id="PF04101">
    <property type="entry name" value="Glyco_tran_28_C"/>
    <property type="match status" value="1"/>
</dbReference>
<sequence length="366" mass="42007">MKKVLLLTGSFGNGHIQVSNSLKAEFKKNYNSEVSIVESDLFLEAHPNLTPILKELYLYSFSYFRDIYGYLYYAGKRHKNMSSYRYFSYHYLRKLVEKESPDIIVSVFPTPALSLLESTDIPIVNVVTDYYFHKSWLTKNAYRYFVSNENSKKAFVEAGVDSDKVKVLGIPINTKFDEKVDKKKWYEKNNLSLDKMTILLSAGAFGVTNNFENTINNIIDVGDLQVVIICGKNNQLKMRLEKNFEGKKDIKIIGYTDDMREWMQTSDVLITKAGGVTISEALASTVPLILLNPVPGQERENAKYFERNGLAKIANTESEIIEHLTYFLNEENLRLVRNKMNTCYIPHSTENVCKAILSIINERTNK</sequence>
<protein>
    <submittedName>
        <fullName evidence="7">Diacylglycerol glucosyltransferase</fullName>
    </submittedName>
    <submittedName>
        <fullName evidence="8">Glycosyltransferase</fullName>
    </submittedName>
</protein>